<evidence type="ECO:0000256" key="1">
    <source>
        <dbReference type="ARBA" id="ARBA00034120"/>
    </source>
</evidence>
<protein>
    <recommendedName>
        <fullName evidence="2">Reverse transcriptase domain-containing protein</fullName>
    </recommendedName>
</protein>
<dbReference type="PANTHER" id="PTHR34047">
    <property type="entry name" value="NUCLEAR INTRON MATURASE 1, MITOCHONDRIAL-RELATED"/>
    <property type="match status" value="1"/>
</dbReference>
<evidence type="ECO:0000313" key="4">
    <source>
        <dbReference type="Proteomes" id="UP000285159"/>
    </source>
</evidence>
<name>A0A412N6K1_9BACE</name>
<dbReference type="InterPro" id="IPR051083">
    <property type="entry name" value="GrpII_Intron_Splice-Mob/Def"/>
</dbReference>
<feature type="domain" description="Reverse transcriptase" evidence="2">
    <location>
        <begin position="1"/>
        <end position="396"/>
    </location>
</feature>
<dbReference type="PANTHER" id="PTHR34047:SF8">
    <property type="entry name" value="PROTEIN YKFC"/>
    <property type="match status" value="1"/>
</dbReference>
<dbReference type="EMBL" id="QRWP01000003">
    <property type="protein sequence ID" value="RGT34241.1"/>
    <property type="molecule type" value="Genomic_DNA"/>
</dbReference>
<sequence length="524" mass="62199">MKEDWLKFKKYPHIGKPLTSSNDKIWVKNYVQNPQNIIRHKFVPLLHRVLTQRKFRADESAIKNASGKRNRVNKGRKERHIYYPSHLDSIIYSYYNSILVQAYEEYLSTKDYVDVAVAYRKIPKDDMQNGNKCNIEFAADAFQFIINNKHRKLSVIVADVTSFFDNLDHRLLHKQWKKILNIADLPADHYAIYKNLVDFKYVNENELFKRFRHKLIVERHKANDASSIELKRKSVSKIYHLRHENVVSFCYADEFFREATDLIRTDKPFNKQIREKQGKLDKKGIPQGTPLSATLANIYMLDFDAKIYAEASKPDKNVYYQRYSDDLILVCDQDDEKFFYDLIREEIENKANLEIQESKTHIYRYELDRNNVLTGGIVKDGIVQTNKQLEYLGFVFDGDKVKVKASGLSKFYRNMKRSFRRGVHFAKQAHIPSNSLFERRLYKRFTHLGAKRRLRWIADSSSTTGYRRTTLYDWGNFISYLNKADSVMARINHSNNIVRQYRKVWKNFHMLKKLAYKEIEESKP</sequence>
<gene>
    <name evidence="3" type="ORF">DWX38_04425</name>
</gene>
<dbReference type="RefSeq" id="WP_118467047.1">
    <property type="nucleotide sequence ID" value="NZ_QRWP01000003.1"/>
</dbReference>
<proteinExistence type="inferred from homology"/>
<dbReference type="InterPro" id="IPR000477">
    <property type="entry name" value="RT_dom"/>
</dbReference>
<organism evidence="3 4">
    <name type="scientific">Bacteroides clarus</name>
    <dbReference type="NCBI Taxonomy" id="626929"/>
    <lineage>
        <taxon>Bacteria</taxon>
        <taxon>Pseudomonadati</taxon>
        <taxon>Bacteroidota</taxon>
        <taxon>Bacteroidia</taxon>
        <taxon>Bacteroidales</taxon>
        <taxon>Bacteroidaceae</taxon>
        <taxon>Bacteroides</taxon>
    </lineage>
</organism>
<dbReference type="AlphaFoldDB" id="A0A412N6K1"/>
<comment type="similarity">
    <text evidence="1">Belongs to the bacterial reverse transcriptase family.</text>
</comment>
<reference evidence="3 4" key="1">
    <citation type="submission" date="2018-08" db="EMBL/GenBank/DDBJ databases">
        <title>A genome reference for cultivated species of the human gut microbiota.</title>
        <authorList>
            <person name="Zou Y."/>
            <person name="Xue W."/>
            <person name="Luo G."/>
        </authorList>
    </citation>
    <scope>NUCLEOTIDE SEQUENCE [LARGE SCALE GENOMIC DNA]</scope>
    <source>
        <strain evidence="3 4">AF19-1AC</strain>
    </source>
</reference>
<dbReference type="Pfam" id="PF00078">
    <property type="entry name" value="RVT_1"/>
    <property type="match status" value="1"/>
</dbReference>
<comment type="caution">
    <text evidence="3">The sequence shown here is derived from an EMBL/GenBank/DDBJ whole genome shotgun (WGS) entry which is preliminary data.</text>
</comment>
<dbReference type="InterPro" id="IPR043502">
    <property type="entry name" value="DNA/RNA_pol_sf"/>
</dbReference>
<evidence type="ECO:0000313" key="3">
    <source>
        <dbReference type="EMBL" id="RGT34241.1"/>
    </source>
</evidence>
<dbReference type="SUPFAM" id="SSF56672">
    <property type="entry name" value="DNA/RNA polymerases"/>
    <property type="match status" value="1"/>
</dbReference>
<dbReference type="PROSITE" id="PS50878">
    <property type="entry name" value="RT_POL"/>
    <property type="match status" value="1"/>
</dbReference>
<dbReference type="Proteomes" id="UP000285159">
    <property type="component" value="Unassembled WGS sequence"/>
</dbReference>
<evidence type="ECO:0000259" key="2">
    <source>
        <dbReference type="PROSITE" id="PS50878"/>
    </source>
</evidence>
<accession>A0A412N6K1</accession>